<evidence type="ECO:0000256" key="3">
    <source>
        <dbReference type="ARBA" id="ARBA00022771"/>
    </source>
</evidence>
<dbReference type="GO" id="GO:0005634">
    <property type="term" value="C:nucleus"/>
    <property type="evidence" value="ECO:0007669"/>
    <property type="project" value="UniProtKB-SubCell"/>
</dbReference>
<dbReference type="PANTHER" id="PTHR47287:SF15">
    <property type="entry name" value="ZINC FINGER PROTEIN 3-LIKE"/>
    <property type="match status" value="1"/>
</dbReference>
<keyword evidence="10" id="KW-1185">Reference proteome</keyword>
<dbReference type="AlphaFoldDB" id="A0AAV1W003"/>
<evidence type="ECO:0000256" key="5">
    <source>
        <dbReference type="ARBA" id="ARBA00023242"/>
    </source>
</evidence>
<evidence type="ECO:0000256" key="1">
    <source>
        <dbReference type="ARBA" id="ARBA00004123"/>
    </source>
</evidence>
<feature type="region of interest" description="Disordered" evidence="7">
    <location>
        <begin position="1"/>
        <end position="32"/>
    </location>
</feature>
<organism evidence="9 10">
    <name type="scientific">Lupinus luteus</name>
    <name type="common">European yellow lupine</name>
    <dbReference type="NCBI Taxonomy" id="3873"/>
    <lineage>
        <taxon>Eukaryota</taxon>
        <taxon>Viridiplantae</taxon>
        <taxon>Streptophyta</taxon>
        <taxon>Embryophyta</taxon>
        <taxon>Tracheophyta</taxon>
        <taxon>Spermatophyta</taxon>
        <taxon>Magnoliopsida</taxon>
        <taxon>eudicotyledons</taxon>
        <taxon>Gunneridae</taxon>
        <taxon>Pentapetalae</taxon>
        <taxon>rosids</taxon>
        <taxon>fabids</taxon>
        <taxon>Fabales</taxon>
        <taxon>Fabaceae</taxon>
        <taxon>Papilionoideae</taxon>
        <taxon>50 kb inversion clade</taxon>
        <taxon>genistoids sensu lato</taxon>
        <taxon>core genistoids</taxon>
        <taxon>Genisteae</taxon>
        <taxon>Lupinus</taxon>
    </lineage>
</organism>
<dbReference type="Proteomes" id="UP001497480">
    <property type="component" value="Unassembled WGS sequence"/>
</dbReference>
<proteinExistence type="predicted"/>
<dbReference type="InterPro" id="IPR044246">
    <property type="entry name" value="ZFP3-like"/>
</dbReference>
<keyword evidence="5" id="KW-0539">Nucleus</keyword>
<dbReference type="GO" id="GO:0009788">
    <property type="term" value="P:negative regulation of abscisic acid-activated signaling pathway"/>
    <property type="evidence" value="ECO:0007669"/>
    <property type="project" value="InterPro"/>
</dbReference>
<evidence type="ECO:0000313" key="9">
    <source>
        <dbReference type="EMBL" id="CAL0302477.1"/>
    </source>
</evidence>
<keyword evidence="3 6" id="KW-0863">Zinc-finger</keyword>
<comment type="caution">
    <text evidence="9">The sequence shown here is derived from an EMBL/GenBank/DDBJ whole genome shotgun (WGS) entry which is preliminary data.</text>
</comment>
<dbReference type="InterPro" id="IPR036236">
    <property type="entry name" value="Znf_C2H2_sf"/>
</dbReference>
<dbReference type="GO" id="GO:0008270">
    <property type="term" value="F:zinc ion binding"/>
    <property type="evidence" value="ECO:0007669"/>
    <property type="project" value="UniProtKB-KW"/>
</dbReference>
<feature type="domain" description="C2H2-type" evidence="8">
    <location>
        <begin position="99"/>
        <end position="126"/>
    </location>
</feature>
<sequence>MSSTLSPFNHPPNKEKRKPSEKHGTNLKTKKKMVIDLESASKNQEKGKGVSVVEETKAIHDKKKKAIMEEDPNASEDSKYPKLFGVLLKPFKGSQKGPYPCALCQKIFLTPQALGGHQNGHKWEQSIKQTKEGLKLFQSRSGNYNFPSSPTLPSFNDRTMHFAEENVDNNAFHHSPKTSTGFCTSPGFEFGLLVKRNGEDNNHQQDEAEKI</sequence>
<dbReference type="PROSITE" id="PS00028">
    <property type="entry name" value="ZINC_FINGER_C2H2_1"/>
    <property type="match status" value="1"/>
</dbReference>
<dbReference type="EMBL" id="CAXHTB010000002">
    <property type="protein sequence ID" value="CAL0302477.1"/>
    <property type="molecule type" value="Genomic_DNA"/>
</dbReference>
<protein>
    <recommendedName>
        <fullName evidence="8">C2H2-type domain-containing protein</fullName>
    </recommendedName>
</protein>
<keyword evidence="4" id="KW-0862">Zinc</keyword>
<evidence type="ECO:0000313" key="10">
    <source>
        <dbReference type="Proteomes" id="UP001497480"/>
    </source>
</evidence>
<evidence type="ECO:0000259" key="8">
    <source>
        <dbReference type="PROSITE" id="PS50157"/>
    </source>
</evidence>
<dbReference type="PROSITE" id="PS50157">
    <property type="entry name" value="ZINC_FINGER_C2H2_2"/>
    <property type="match status" value="1"/>
</dbReference>
<dbReference type="PANTHER" id="PTHR47287">
    <property type="entry name" value="C2H2 AND C2HC ZINC FINGERS SUPERFAMILY PROTEIN"/>
    <property type="match status" value="1"/>
</dbReference>
<dbReference type="InterPro" id="IPR013087">
    <property type="entry name" value="Znf_C2H2_type"/>
</dbReference>
<evidence type="ECO:0000256" key="7">
    <source>
        <dbReference type="SAM" id="MobiDB-lite"/>
    </source>
</evidence>
<comment type="subcellular location">
    <subcellularLocation>
        <location evidence="1">Nucleus</location>
    </subcellularLocation>
</comment>
<reference evidence="9 10" key="1">
    <citation type="submission" date="2024-03" db="EMBL/GenBank/DDBJ databases">
        <authorList>
            <person name="Martinez-Hernandez J."/>
        </authorList>
    </citation>
    <scope>NUCLEOTIDE SEQUENCE [LARGE SCALE GENOMIC DNA]</scope>
</reference>
<evidence type="ECO:0000256" key="2">
    <source>
        <dbReference type="ARBA" id="ARBA00022723"/>
    </source>
</evidence>
<gene>
    <name evidence="9" type="ORF">LLUT_LOCUS3537</name>
</gene>
<accession>A0AAV1W003</accession>
<keyword evidence="2" id="KW-0479">Metal-binding</keyword>
<name>A0AAV1W003_LUPLU</name>
<evidence type="ECO:0000256" key="4">
    <source>
        <dbReference type="ARBA" id="ARBA00022833"/>
    </source>
</evidence>
<dbReference type="SUPFAM" id="SSF57667">
    <property type="entry name" value="beta-beta-alpha zinc fingers"/>
    <property type="match status" value="1"/>
</dbReference>
<evidence type="ECO:0000256" key="6">
    <source>
        <dbReference type="PROSITE-ProRule" id="PRU00042"/>
    </source>
</evidence>